<proteinExistence type="predicted"/>
<dbReference type="Proteomes" id="UP000305196">
    <property type="component" value="Unassembled WGS sequence"/>
</dbReference>
<protein>
    <recommendedName>
        <fullName evidence="3">Vir protein</fullName>
    </recommendedName>
</protein>
<dbReference type="VEuPathDB" id="PlasmoDB:PVPAM_080008900"/>
<evidence type="ECO:0008006" key="3">
    <source>
        <dbReference type="Google" id="ProtNLM"/>
    </source>
</evidence>
<evidence type="ECO:0000313" key="1">
    <source>
        <dbReference type="EMBL" id="SCA59639.1"/>
    </source>
</evidence>
<dbReference type="VEuPathDB" id="PlasmoDB:PVP01_0004060"/>
<name>A0A1G4EBD8_PLAVI</name>
<dbReference type="EMBL" id="FLYI01000011">
    <property type="protein sequence ID" value="SCA59639.1"/>
    <property type="molecule type" value="Genomic_DNA"/>
</dbReference>
<accession>A0A1G4EBD8</accession>
<organism evidence="1 2">
    <name type="scientific">Plasmodium vivax</name>
    <name type="common">malaria parasite P. vivax</name>
    <dbReference type="NCBI Taxonomy" id="5855"/>
    <lineage>
        <taxon>Eukaryota</taxon>
        <taxon>Sar</taxon>
        <taxon>Alveolata</taxon>
        <taxon>Apicomplexa</taxon>
        <taxon>Aconoidasida</taxon>
        <taxon>Haemosporida</taxon>
        <taxon>Plasmodiidae</taxon>
        <taxon>Plasmodium</taxon>
        <taxon>Plasmodium (Plasmodium)</taxon>
    </lineage>
</organism>
<sequence length="187" mass="22578">MQNDSHNECVKLTDYKELQKICNKLGYVLDNITKFSKFVDVDNNNNRSCKYLNYLIQEEIEHLESDSNNISSLYETLNKYKSSHDNYECIFKQNANTDTKIAKTSKNVYYYSEYLYWIKKEFNNIQNTEKKQFWEFLNTSIFPYNRLLQHDTCNKNKKYQNELNDFKLKYNEAINEIKKKYKSNAYG</sequence>
<evidence type="ECO:0000313" key="2">
    <source>
        <dbReference type="Proteomes" id="UP000305196"/>
    </source>
</evidence>
<gene>
    <name evidence="1" type="ORF">PVC01_000012500</name>
</gene>
<dbReference type="AlphaFoldDB" id="A0A1G4EBD8"/>
<reference evidence="1 2" key="1">
    <citation type="submission" date="2016-07" db="EMBL/GenBank/DDBJ databases">
        <authorList>
            <consortium name="Pathogen Informatics"/>
        </authorList>
    </citation>
    <scope>NUCLEOTIDE SEQUENCE [LARGE SCALE GENOMIC DNA]</scope>
</reference>